<protein>
    <submittedName>
        <fullName evidence="2">Uncharacterized protein</fullName>
    </submittedName>
</protein>
<proteinExistence type="predicted"/>
<reference evidence="3" key="1">
    <citation type="journal article" date="2019" name="Int. J. Syst. Evol. Microbiol.">
        <title>The Global Catalogue of Microorganisms (GCM) 10K type strain sequencing project: providing services to taxonomists for standard genome sequencing and annotation.</title>
        <authorList>
            <consortium name="The Broad Institute Genomics Platform"/>
            <consortium name="The Broad Institute Genome Sequencing Center for Infectious Disease"/>
            <person name="Wu L."/>
            <person name="Ma J."/>
        </authorList>
    </citation>
    <scope>NUCLEOTIDE SEQUENCE [LARGE SCALE GENOMIC DNA]</scope>
    <source>
        <strain evidence="3">JCM 9687</strain>
    </source>
</reference>
<keyword evidence="3" id="KW-1185">Reference proteome</keyword>
<sequence>MLATVHLLGNYRAEALDFSAHLRTEFDPPAHFARFRAFPPAPVGQAPRPDGPGGPATGPGDAGAPSRW</sequence>
<evidence type="ECO:0000313" key="3">
    <source>
        <dbReference type="Proteomes" id="UP001500483"/>
    </source>
</evidence>
<dbReference type="Proteomes" id="UP001500483">
    <property type="component" value="Unassembled WGS sequence"/>
</dbReference>
<evidence type="ECO:0000313" key="2">
    <source>
        <dbReference type="EMBL" id="GAA3358521.1"/>
    </source>
</evidence>
<accession>A0ABP6RSJ8</accession>
<name>A0ABP6RSJ8_9PSEU</name>
<evidence type="ECO:0000256" key="1">
    <source>
        <dbReference type="SAM" id="MobiDB-lite"/>
    </source>
</evidence>
<organism evidence="2 3">
    <name type="scientific">Saccharopolyspora gregorii</name>
    <dbReference type="NCBI Taxonomy" id="33914"/>
    <lineage>
        <taxon>Bacteria</taxon>
        <taxon>Bacillati</taxon>
        <taxon>Actinomycetota</taxon>
        <taxon>Actinomycetes</taxon>
        <taxon>Pseudonocardiales</taxon>
        <taxon>Pseudonocardiaceae</taxon>
        <taxon>Saccharopolyspora</taxon>
    </lineage>
</organism>
<dbReference type="EMBL" id="BAAAYK010000038">
    <property type="protein sequence ID" value="GAA3358521.1"/>
    <property type="molecule type" value="Genomic_DNA"/>
</dbReference>
<feature type="region of interest" description="Disordered" evidence="1">
    <location>
        <begin position="37"/>
        <end position="68"/>
    </location>
</feature>
<feature type="compositionally biased region" description="Gly residues" evidence="1">
    <location>
        <begin position="51"/>
        <end position="61"/>
    </location>
</feature>
<comment type="caution">
    <text evidence="2">The sequence shown here is derived from an EMBL/GenBank/DDBJ whole genome shotgun (WGS) entry which is preliminary data.</text>
</comment>
<gene>
    <name evidence="2" type="ORF">GCM10020366_30920</name>
</gene>